<evidence type="ECO:0000313" key="5">
    <source>
        <dbReference type="EMBL" id="TWF59159.1"/>
    </source>
</evidence>
<reference evidence="5 6" key="1">
    <citation type="submission" date="2019-06" db="EMBL/GenBank/DDBJ databases">
        <title>Sorghum-associated microbial communities from plants grown in Nebraska, USA.</title>
        <authorList>
            <person name="Schachtman D."/>
        </authorList>
    </citation>
    <scope>NUCLEOTIDE SEQUENCE [LARGE SCALE GENOMIC DNA]</scope>
    <source>
        <strain evidence="5 6">1225</strain>
    </source>
</reference>
<dbReference type="GO" id="GO:0008775">
    <property type="term" value="F:acetate CoA-transferase activity"/>
    <property type="evidence" value="ECO:0007669"/>
    <property type="project" value="UniProtKB-EC"/>
</dbReference>
<dbReference type="EC" id="2.8.3.8" evidence="3"/>
<dbReference type="Proteomes" id="UP000320653">
    <property type="component" value="Unassembled WGS sequence"/>
</dbReference>
<keyword evidence="2 3" id="KW-0808">Transferase</keyword>
<accession>A0A561R980</accession>
<dbReference type="AlphaFoldDB" id="A0A561R980"/>
<gene>
    <name evidence="5" type="ORF">FHW37_101965</name>
</gene>
<dbReference type="InterPro" id="IPR014388">
    <property type="entry name" value="3-oxoacid_CoA-transferase"/>
</dbReference>
<evidence type="ECO:0000256" key="3">
    <source>
        <dbReference type="PIRNR" id="PIRNR000858"/>
    </source>
</evidence>
<evidence type="ECO:0000256" key="2">
    <source>
        <dbReference type="ARBA" id="ARBA00022679"/>
    </source>
</evidence>
<dbReference type="InterPro" id="IPR004165">
    <property type="entry name" value="CoA_trans_fam_I"/>
</dbReference>
<dbReference type="InterPro" id="IPR037171">
    <property type="entry name" value="NagB/RpiA_transferase-like"/>
</dbReference>
<evidence type="ECO:0000256" key="1">
    <source>
        <dbReference type="ARBA" id="ARBA00007154"/>
    </source>
</evidence>
<organism evidence="5 6">
    <name type="scientific">Neorhizobium alkalisoli</name>
    <dbReference type="NCBI Taxonomy" id="528178"/>
    <lineage>
        <taxon>Bacteria</taxon>
        <taxon>Pseudomonadati</taxon>
        <taxon>Pseudomonadota</taxon>
        <taxon>Alphaproteobacteria</taxon>
        <taxon>Hyphomicrobiales</taxon>
        <taxon>Rhizobiaceae</taxon>
        <taxon>Rhizobium/Agrobacterium group</taxon>
        <taxon>Neorhizobium</taxon>
    </lineage>
</organism>
<dbReference type="RefSeq" id="WP_145633196.1">
    <property type="nucleotide sequence ID" value="NZ_VIWP01000001.1"/>
</dbReference>
<dbReference type="Gene3D" id="3.40.1080.10">
    <property type="entry name" value="Glutaconate Coenzyme A-transferase"/>
    <property type="match status" value="2"/>
</dbReference>
<evidence type="ECO:0000313" key="6">
    <source>
        <dbReference type="Proteomes" id="UP000320653"/>
    </source>
</evidence>
<comment type="function">
    <text evidence="3">CoA transferase having broad substrate specificity for short-chain acyl-CoA thioesters with the activity decreasing when the length of the carboxylic acid chain exceeds four carbons.</text>
</comment>
<evidence type="ECO:0000256" key="4">
    <source>
        <dbReference type="PIRSR" id="PIRSR000858-1"/>
    </source>
</evidence>
<proteinExistence type="inferred from homology"/>
<dbReference type="PANTHER" id="PTHR43293">
    <property type="entry name" value="ACETATE COA-TRANSFERASE YDIF"/>
    <property type="match status" value="1"/>
</dbReference>
<dbReference type="SMART" id="SM00882">
    <property type="entry name" value="CoA_trans"/>
    <property type="match status" value="2"/>
</dbReference>
<dbReference type="GO" id="GO:0046952">
    <property type="term" value="P:ketone body catabolic process"/>
    <property type="evidence" value="ECO:0007669"/>
    <property type="project" value="InterPro"/>
</dbReference>
<comment type="caution">
    <text evidence="5">The sequence shown here is derived from an EMBL/GenBank/DDBJ whole genome shotgun (WGS) entry which is preliminary data.</text>
</comment>
<name>A0A561R980_9HYPH</name>
<keyword evidence="6" id="KW-1185">Reference proteome</keyword>
<dbReference type="SUPFAM" id="SSF100950">
    <property type="entry name" value="NagB/RpiA/CoA transferase-like"/>
    <property type="match status" value="2"/>
</dbReference>
<dbReference type="OrthoDB" id="9805230at2"/>
<dbReference type="PIRSF" id="PIRSF000858">
    <property type="entry name" value="SCOT-t"/>
    <property type="match status" value="1"/>
</dbReference>
<protein>
    <recommendedName>
        <fullName evidence="3">Acetate CoA-transferase YdiF</fullName>
        <ecNumber evidence="3">2.8.3.8</ecNumber>
    </recommendedName>
</protein>
<feature type="active site" description="5-glutamyl coenzyme A thioester intermediate" evidence="4">
    <location>
        <position position="320"/>
    </location>
</feature>
<dbReference type="PANTHER" id="PTHR43293:SF1">
    <property type="entry name" value="ACETATE COA-TRANSFERASE YDIF"/>
    <property type="match status" value="1"/>
</dbReference>
<comment type="similarity">
    <text evidence="1 3">Belongs to the 3-oxoacid CoA-transferase family.</text>
</comment>
<sequence>MKLISAEEAAKLVRDGDSVLVSGSGGGHAIPERVLEAIEARHLQTGSPKALTLVHIVGLGDRAAKGAARFCHEGMLRRSITSALIDSPVLIDLAAADKIESYTLPQGVLSQLMREMASGRPGLITKTGLHTFIDPRQLGGRQSPSARQDLVELMTIDGEEYLRFKPFPLDIVFLRGTTADEDGNISMEQEAIFGEMLSTAQAARRNGGIVVVQVKRMAKRGALPAKNVKIPGILVDYVVVDPDQRQTYATDYNPAYSGELKVPLHALRRLPFDHRKIVARRAAMEIVPGAICNLGAGISTGISAVASEEAVLDHIVLTNEQGFIGGAPLTGPDSGASQNYDAIVDQPYQFDFYDGGGLDIAFLSFAEVDPGGNVNISRFGSKIVGVGGFINISQNAKHMVFSGTFTSGGLELQTGDGVLAIAQEGRHKKFVNRIEQICYNANFARKQGRTALFVTERAVFDVVDGSLQLVEIAPGIDLERDILAHMAFKPAISPDLRLMDARLFRPEPMNLIDDIEANRTRNAANPMKRAAE</sequence>
<dbReference type="Pfam" id="PF01144">
    <property type="entry name" value="CoA_trans"/>
    <property type="match status" value="1"/>
</dbReference>
<dbReference type="EMBL" id="VIWP01000001">
    <property type="protein sequence ID" value="TWF59159.1"/>
    <property type="molecule type" value="Genomic_DNA"/>
</dbReference>
<comment type="catalytic activity">
    <reaction evidence="3">
        <text>an acyl-CoA + acetate = a carboxylate + acetyl-CoA</text>
        <dbReference type="Rhea" id="RHEA:13381"/>
        <dbReference type="ChEBI" id="CHEBI:29067"/>
        <dbReference type="ChEBI" id="CHEBI:30089"/>
        <dbReference type="ChEBI" id="CHEBI:57288"/>
        <dbReference type="ChEBI" id="CHEBI:58342"/>
        <dbReference type="EC" id="2.8.3.8"/>
    </reaction>
</comment>